<dbReference type="EMBL" id="FPJO01000007">
    <property type="protein sequence ID" value="SFX89244.1"/>
    <property type="molecule type" value="Genomic_DNA"/>
</dbReference>
<accession>A0A1K2ATU0</accession>
<dbReference type="OrthoDB" id="4559404at2"/>
<dbReference type="Pfam" id="PF04149">
    <property type="entry name" value="DUF397"/>
    <property type="match status" value="1"/>
</dbReference>
<dbReference type="InterPro" id="IPR007278">
    <property type="entry name" value="DUF397"/>
</dbReference>
<proteinExistence type="predicted"/>
<dbReference type="STRING" id="1893.SAMN02787144_1007245"/>
<evidence type="ECO:0000313" key="3">
    <source>
        <dbReference type="Proteomes" id="UP000181909"/>
    </source>
</evidence>
<reference evidence="2 3" key="1">
    <citation type="submission" date="2016-11" db="EMBL/GenBank/DDBJ databases">
        <authorList>
            <person name="Jaros S."/>
            <person name="Januszkiewicz K."/>
            <person name="Wedrychowicz H."/>
        </authorList>
    </citation>
    <scope>NUCLEOTIDE SEQUENCE [LARGE SCALE GENOMIC DNA]</scope>
    <source>
        <strain evidence="2 3">OK807</strain>
    </source>
</reference>
<evidence type="ECO:0000313" key="2">
    <source>
        <dbReference type="EMBL" id="SFX89244.1"/>
    </source>
</evidence>
<name>A0A1K2ATU0_STRAR</name>
<gene>
    <name evidence="2" type="ORF">SAMN02787144_1007245</name>
</gene>
<evidence type="ECO:0000259" key="1">
    <source>
        <dbReference type="Pfam" id="PF04149"/>
    </source>
</evidence>
<dbReference type="AlphaFoldDB" id="A0A1K2ATU0"/>
<protein>
    <recommendedName>
        <fullName evidence="1">DUF397 domain-containing protein</fullName>
    </recommendedName>
</protein>
<dbReference type="RefSeq" id="WP_072485725.1">
    <property type="nucleotide sequence ID" value="NZ_CP108276.1"/>
</dbReference>
<sequence>MTHIDDASTLPVSWWKSSRSDTGAQCVECGIVNHAEQRVAVRDSKNPNGPALLFSYAALGGLVDVLRRGDLR</sequence>
<organism evidence="2 3">
    <name type="scientific">Streptomyces atratus</name>
    <dbReference type="NCBI Taxonomy" id="1893"/>
    <lineage>
        <taxon>Bacteria</taxon>
        <taxon>Bacillati</taxon>
        <taxon>Actinomycetota</taxon>
        <taxon>Actinomycetes</taxon>
        <taxon>Kitasatosporales</taxon>
        <taxon>Streptomycetaceae</taxon>
        <taxon>Streptomyces</taxon>
    </lineage>
</organism>
<dbReference type="Proteomes" id="UP000181909">
    <property type="component" value="Unassembled WGS sequence"/>
</dbReference>
<feature type="domain" description="DUF397" evidence="1">
    <location>
        <begin position="13"/>
        <end position="65"/>
    </location>
</feature>